<proteinExistence type="predicted"/>
<keyword evidence="2" id="KW-1185">Reference proteome</keyword>
<sequence length="39" mass="4309">MANLTRVRRAIKLIEKLRSLSAPANGDTISDSYSEATRC</sequence>
<dbReference type="EMBL" id="ACQT01000013">
    <property type="protein sequence ID" value="EER61610.1"/>
    <property type="molecule type" value="Genomic_DNA"/>
</dbReference>
<protein>
    <submittedName>
        <fullName evidence="1">Uncharacterized protein</fullName>
    </submittedName>
</protein>
<dbReference type="Proteomes" id="UP000003856">
    <property type="component" value="Unassembled WGS sequence"/>
</dbReference>
<name>C5T1P2_ACIDE</name>
<evidence type="ECO:0000313" key="1">
    <source>
        <dbReference type="EMBL" id="EER61610.1"/>
    </source>
</evidence>
<reference evidence="1 2" key="1">
    <citation type="submission" date="2009-05" db="EMBL/GenBank/DDBJ databases">
        <title>The draft genome of Acidovorax delafieldii 2AN.</title>
        <authorList>
            <consortium name="US DOE Joint Genome Institute (JGI-PGF)"/>
            <person name="Lucas S."/>
            <person name="Copeland A."/>
            <person name="Lapidus A."/>
            <person name="Glavina del Rio T."/>
            <person name="Tice H."/>
            <person name="Bruce D."/>
            <person name="Goodwin L."/>
            <person name="Pitluck S."/>
            <person name="Larimer F."/>
            <person name="Land M.L."/>
            <person name="Hauser L."/>
            <person name="Shelobolina E.S."/>
            <person name="Picardal F."/>
            <person name="Roden E."/>
            <person name="Emerson D."/>
        </authorList>
    </citation>
    <scope>NUCLEOTIDE SEQUENCE [LARGE SCALE GENOMIC DNA]</scope>
    <source>
        <strain evidence="1 2">2AN</strain>
    </source>
</reference>
<comment type="caution">
    <text evidence="1">The sequence shown here is derived from an EMBL/GenBank/DDBJ whole genome shotgun (WGS) entry which is preliminary data.</text>
</comment>
<accession>C5T1P2</accession>
<gene>
    <name evidence="1" type="ORF">AcdelDRAFT_0822</name>
</gene>
<dbReference type="AlphaFoldDB" id="C5T1P2"/>
<organism evidence="1 2">
    <name type="scientific">Acidovorax delafieldii 2AN</name>
    <dbReference type="NCBI Taxonomy" id="573060"/>
    <lineage>
        <taxon>Bacteria</taxon>
        <taxon>Pseudomonadati</taxon>
        <taxon>Pseudomonadota</taxon>
        <taxon>Betaproteobacteria</taxon>
        <taxon>Burkholderiales</taxon>
        <taxon>Comamonadaceae</taxon>
        <taxon>Acidovorax</taxon>
    </lineage>
</organism>
<dbReference type="PATRIC" id="fig|573060.9.peg.4377"/>
<evidence type="ECO:0000313" key="2">
    <source>
        <dbReference type="Proteomes" id="UP000003856"/>
    </source>
</evidence>